<feature type="compositionally biased region" description="Polar residues" evidence="3">
    <location>
        <begin position="133"/>
        <end position="171"/>
    </location>
</feature>
<dbReference type="EMBL" id="GADI01006169">
    <property type="protein sequence ID" value="JAA67639.1"/>
    <property type="molecule type" value="mRNA"/>
</dbReference>
<evidence type="ECO:0000256" key="3">
    <source>
        <dbReference type="SAM" id="MobiDB-lite"/>
    </source>
</evidence>
<keyword evidence="2" id="KW-0964">Secreted</keyword>
<reference evidence="5" key="1">
    <citation type="submission" date="2012-12" db="EMBL/GenBank/DDBJ databases">
        <title>Identification and characterization of a phenylalanine ammonia-lyase gene family in Isatis indigotica Fort.</title>
        <authorList>
            <person name="Liu Q."/>
            <person name="Chen J."/>
            <person name="Zhou X."/>
            <person name="Di P."/>
            <person name="Xiao Y."/>
            <person name="Xuan H."/>
            <person name="Zhang L."/>
            <person name="Chen W."/>
        </authorList>
    </citation>
    <scope>NUCLEOTIDE SEQUENCE</scope>
    <source>
        <tissue evidence="5">Salivary gland</tissue>
    </source>
</reference>
<accession>A0A0K8RB03</accession>
<evidence type="ECO:0000256" key="1">
    <source>
        <dbReference type="ARBA" id="ARBA00004613"/>
    </source>
</evidence>
<feature type="compositionally biased region" description="Polar residues" evidence="3">
    <location>
        <begin position="107"/>
        <end position="124"/>
    </location>
</feature>
<name>A0A0K8RB03_IXORI</name>
<dbReference type="GO" id="GO:0005576">
    <property type="term" value="C:extracellular region"/>
    <property type="evidence" value="ECO:0007669"/>
    <property type="project" value="UniProtKB-SubCell"/>
</dbReference>
<evidence type="ECO:0000256" key="2">
    <source>
        <dbReference type="ARBA" id="ARBA00022525"/>
    </source>
</evidence>
<dbReference type="InterPro" id="IPR011694">
    <property type="entry name" value="Ixonnexin-like"/>
</dbReference>
<comment type="subcellular location">
    <subcellularLocation>
        <location evidence="1">Secreted</location>
    </subcellularLocation>
</comment>
<evidence type="ECO:0000313" key="5">
    <source>
        <dbReference type="EMBL" id="JAA67639.1"/>
    </source>
</evidence>
<evidence type="ECO:0000256" key="4">
    <source>
        <dbReference type="SAM" id="SignalP"/>
    </source>
</evidence>
<proteinExistence type="evidence at transcript level"/>
<dbReference type="AlphaFoldDB" id="A0A0K8RB03"/>
<sequence length="171" mass="18679">MKLGMASSVFIIVTLASANCDEENPFPDVIAQWPKAGNVTIKYGCRTTARTTELAARYPYCVYYCKKNSTWFYGFYHHATRCDYGADKLPGVCILGLCYLETETVTDATSPDSTQTSPVENVTTPLPPVENETAPTQPVESESSPKQALDNESNHTSPVENGTTPTVPVEN</sequence>
<feature type="region of interest" description="Disordered" evidence="3">
    <location>
        <begin position="107"/>
        <end position="171"/>
    </location>
</feature>
<feature type="signal peptide" evidence="4">
    <location>
        <begin position="1"/>
        <end position="20"/>
    </location>
</feature>
<protein>
    <submittedName>
        <fullName evidence="5">Putative basic tail protein</fullName>
    </submittedName>
</protein>
<keyword evidence="4" id="KW-0732">Signal</keyword>
<organism evidence="5">
    <name type="scientific">Ixodes ricinus</name>
    <name type="common">Common tick</name>
    <name type="synonym">Acarus ricinus</name>
    <dbReference type="NCBI Taxonomy" id="34613"/>
    <lineage>
        <taxon>Eukaryota</taxon>
        <taxon>Metazoa</taxon>
        <taxon>Ecdysozoa</taxon>
        <taxon>Arthropoda</taxon>
        <taxon>Chelicerata</taxon>
        <taxon>Arachnida</taxon>
        <taxon>Acari</taxon>
        <taxon>Parasitiformes</taxon>
        <taxon>Ixodida</taxon>
        <taxon>Ixodoidea</taxon>
        <taxon>Ixodidae</taxon>
        <taxon>Ixodinae</taxon>
        <taxon>Ixodes</taxon>
    </lineage>
</organism>
<dbReference type="Pfam" id="PF07771">
    <property type="entry name" value="TSGP1"/>
    <property type="match status" value="1"/>
</dbReference>
<feature type="chain" id="PRO_5005517202" evidence="4">
    <location>
        <begin position="21"/>
        <end position="171"/>
    </location>
</feature>